<dbReference type="PANTHER" id="PTHR15317">
    <property type="entry name" value="T-CELL SURFACE PROTEIN TACTILE"/>
    <property type="match status" value="1"/>
</dbReference>
<feature type="transmembrane region" description="Helical" evidence="2">
    <location>
        <begin position="389"/>
        <end position="408"/>
    </location>
</feature>
<dbReference type="Pfam" id="PF07686">
    <property type="entry name" value="V-set"/>
    <property type="match status" value="1"/>
</dbReference>
<keyword evidence="2" id="KW-0812">Transmembrane</keyword>
<comment type="caution">
    <text evidence="4">The sequence shown here is derived from an EMBL/GenBank/DDBJ whole genome shotgun (WGS) entry which is preliminary data.</text>
</comment>
<sequence>MSLGILNVAGAALGAAFSLLACASIIQGFRHDVLRPRYDTREAVVGQNITLQCFLESLPELKIVNIEWTKKNKESTKLALFSLAHGIRLFWPNLTLHYDNSSKSMGSYLHLPEVNEWDSGTYICDIATFPYGTIRRETELKIKDVVEITCDTNSSLEVGNGQNVTIHCRASPDAQYRWTKNEELVSQNESLELSCVTDAHAGVYTLTVSTGNETVHKEFTITVQTATTHSETDPTAVSLQSYVTESFSVPSDTSSTTSPTTGLLTTDSNVTWTTANGSDGTPDSTTAGEDVTSFTSPTHSSATTPPVTQTDPSPSATSSPGGAVFTSTQESVSGGGGEYKDVLFVSTRPQGETSTSGKSTEQYERPGATPTLNTGNNGTGNKDAGRTHLVALIIIPVLVLIAVAGYLYRRRTIKQRMSLPPPFKPPPPPVKYSAATHHEMYRQAVPTSSYIMTWMIIQKSGLFKRTVI</sequence>
<evidence type="ECO:0000259" key="3">
    <source>
        <dbReference type="PROSITE" id="PS50835"/>
    </source>
</evidence>
<dbReference type="PANTHER" id="PTHR15317:SF1">
    <property type="entry name" value="T-CELL SURFACE PROTEIN TACTILE"/>
    <property type="match status" value="1"/>
</dbReference>
<dbReference type="Pfam" id="PF13927">
    <property type="entry name" value="Ig_3"/>
    <property type="match status" value="1"/>
</dbReference>
<feature type="region of interest" description="Disordered" evidence="1">
    <location>
        <begin position="247"/>
        <end position="380"/>
    </location>
</feature>
<dbReference type="InterPro" id="IPR013106">
    <property type="entry name" value="Ig_V-set"/>
</dbReference>
<keyword evidence="2" id="KW-1133">Transmembrane helix</keyword>
<evidence type="ECO:0000256" key="2">
    <source>
        <dbReference type="SAM" id="Phobius"/>
    </source>
</evidence>
<evidence type="ECO:0000313" key="4">
    <source>
        <dbReference type="EMBL" id="CAB1458006.1"/>
    </source>
</evidence>
<dbReference type="InterPro" id="IPR003599">
    <property type="entry name" value="Ig_sub"/>
</dbReference>
<keyword evidence="5" id="KW-1185">Reference proteome</keyword>
<name>A0A9N7W0N4_PLEPL</name>
<feature type="compositionally biased region" description="Polar residues" evidence="1">
    <location>
        <begin position="347"/>
        <end position="360"/>
    </location>
</feature>
<evidence type="ECO:0000256" key="1">
    <source>
        <dbReference type="SAM" id="MobiDB-lite"/>
    </source>
</evidence>
<dbReference type="Proteomes" id="UP001153269">
    <property type="component" value="Unassembled WGS sequence"/>
</dbReference>
<dbReference type="InterPro" id="IPR036179">
    <property type="entry name" value="Ig-like_dom_sf"/>
</dbReference>
<dbReference type="PROSITE" id="PS50835">
    <property type="entry name" value="IG_LIKE"/>
    <property type="match status" value="2"/>
</dbReference>
<dbReference type="AlphaFoldDB" id="A0A9N7W0N4"/>
<dbReference type="InterPro" id="IPR013783">
    <property type="entry name" value="Ig-like_fold"/>
</dbReference>
<accession>A0A9N7W0N4</accession>
<feature type="compositionally biased region" description="Low complexity" evidence="1">
    <location>
        <begin position="292"/>
        <end position="323"/>
    </location>
</feature>
<dbReference type="SUPFAM" id="SSF48726">
    <property type="entry name" value="Immunoglobulin"/>
    <property type="match status" value="2"/>
</dbReference>
<dbReference type="Gene3D" id="2.60.40.10">
    <property type="entry name" value="Immunoglobulins"/>
    <property type="match status" value="2"/>
</dbReference>
<dbReference type="SMART" id="SM00409">
    <property type="entry name" value="IG"/>
    <property type="match status" value="2"/>
</dbReference>
<dbReference type="GO" id="GO:0007160">
    <property type="term" value="P:cell-matrix adhesion"/>
    <property type="evidence" value="ECO:0007669"/>
    <property type="project" value="TreeGrafter"/>
</dbReference>
<feature type="compositionally biased region" description="Polar residues" evidence="1">
    <location>
        <begin position="269"/>
        <end position="287"/>
    </location>
</feature>
<dbReference type="InterPro" id="IPR007110">
    <property type="entry name" value="Ig-like_dom"/>
</dbReference>
<keyword evidence="2" id="KW-0472">Membrane</keyword>
<proteinExistence type="predicted"/>
<dbReference type="InterPro" id="IPR003598">
    <property type="entry name" value="Ig_sub2"/>
</dbReference>
<evidence type="ECO:0000313" key="5">
    <source>
        <dbReference type="Proteomes" id="UP001153269"/>
    </source>
</evidence>
<dbReference type="GO" id="GO:0006954">
    <property type="term" value="P:inflammatory response"/>
    <property type="evidence" value="ECO:0007669"/>
    <property type="project" value="TreeGrafter"/>
</dbReference>
<organism evidence="4 5">
    <name type="scientific">Pleuronectes platessa</name>
    <name type="common">European plaice</name>
    <dbReference type="NCBI Taxonomy" id="8262"/>
    <lineage>
        <taxon>Eukaryota</taxon>
        <taxon>Metazoa</taxon>
        <taxon>Chordata</taxon>
        <taxon>Craniata</taxon>
        <taxon>Vertebrata</taxon>
        <taxon>Euteleostomi</taxon>
        <taxon>Actinopterygii</taxon>
        <taxon>Neopterygii</taxon>
        <taxon>Teleostei</taxon>
        <taxon>Neoteleostei</taxon>
        <taxon>Acanthomorphata</taxon>
        <taxon>Carangaria</taxon>
        <taxon>Pleuronectiformes</taxon>
        <taxon>Pleuronectoidei</taxon>
        <taxon>Pleuronectidae</taxon>
        <taxon>Pleuronectes</taxon>
    </lineage>
</organism>
<reference evidence="4" key="1">
    <citation type="submission" date="2020-03" db="EMBL/GenBank/DDBJ databases">
        <authorList>
            <person name="Weist P."/>
        </authorList>
    </citation>
    <scope>NUCLEOTIDE SEQUENCE</scope>
</reference>
<gene>
    <name evidence="4" type="ORF">PLEPLA_LOCUS45834</name>
</gene>
<feature type="domain" description="Ig-like" evidence="3">
    <location>
        <begin position="36"/>
        <end position="141"/>
    </location>
</feature>
<feature type="compositionally biased region" description="Low complexity" evidence="1">
    <location>
        <begin position="247"/>
        <end position="268"/>
    </location>
</feature>
<protein>
    <recommendedName>
        <fullName evidence="3">Ig-like domain-containing protein</fullName>
    </recommendedName>
</protein>
<dbReference type="InterPro" id="IPR042381">
    <property type="entry name" value="CD96"/>
</dbReference>
<dbReference type="SMART" id="SM00408">
    <property type="entry name" value="IGc2"/>
    <property type="match status" value="2"/>
</dbReference>
<feature type="compositionally biased region" description="Low complexity" evidence="1">
    <location>
        <begin position="367"/>
        <end position="380"/>
    </location>
</feature>
<feature type="domain" description="Ig-like" evidence="3">
    <location>
        <begin position="143"/>
        <end position="222"/>
    </location>
</feature>
<dbReference type="EMBL" id="CADEAL010004369">
    <property type="protein sequence ID" value="CAB1458006.1"/>
    <property type="molecule type" value="Genomic_DNA"/>
</dbReference>